<evidence type="ECO:0000259" key="14">
    <source>
        <dbReference type="PROSITE" id="PS50853"/>
    </source>
</evidence>
<evidence type="ECO:0000256" key="8">
    <source>
        <dbReference type="ARBA" id="ARBA00023180"/>
    </source>
</evidence>
<feature type="domain" description="Fibronectin type-III" evidence="14">
    <location>
        <begin position="632"/>
        <end position="727"/>
    </location>
</feature>
<dbReference type="Pfam" id="PF13927">
    <property type="entry name" value="Ig_3"/>
    <property type="match status" value="3"/>
</dbReference>
<dbReference type="FunFam" id="2.60.40.10:FF:000327">
    <property type="entry name" value="Cell adhesion associated, oncogene regulated"/>
    <property type="match status" value="1"/>
</dbReference>
<dbReference type="GeneTree" id="ENSGT00940000157114"/>
<feature type="region of interest" description="Disordered" evidence="11">
    <location>
        <begin position="582"/>
        <end position="604"/>
    </location>
</feature>
<evidence type="ECO:0000256" key="4">
    <source>
        <dbReference type="ARBA" id="ARBA00022737"/>
    </source>
</evidence>
<evidence type="ECO:0000256" key="3">
    <source>
        <dbReference type="ARBA" id="ARBA00022729"/>
    </source>
</evidence>
<gene>
    <name evidence="15" type="primary">CDON</name>
</gene>
<reference evidence="15" key="3">
    <citation type="submission" date="2025-09" db="UniProtKB">
        <authorList>
            <consortium name="Ensembl"/>
        </authorList>
    </citation>
    <scope>IDENTIFICATION</scope>
</reference>
<keyword evidence="5 12" id="KW-1133">Transmembrane helix</keyword>
<sequence>MNPDLGSLQILLYVPFMIMCSSVKSDLVPRFISEPHSVVQKLGEPVTLQCSAQPVTVHISWLLNGKKIDRNLEQIEVHQGTLNILSLNPFLSGQYQCIANNSIGAIVSKPATVSIGGLSDFGATAKHVVIAEEQSAGFIGCKIPESNPSAQVRYKIRGKWLEHSTDNYLILPSGNLQILNVSSEDKGSYKCAAYNPVTHELKVEPTGHKLIVSSSSSKYVQIIHPTFSQSLAAISHNPVTLECVVSGVPASQVQWLKDGHGSLLGSNWRKLYSNLVTDSISPTDAGNYSCVVGNKSGELARVTYTVNVLGSGFKPIIVTPPTSTKVIGGDFVTLSCNATGLPVPVIRWYDSRGLITSHPSQVLRSKSRKSHLTKSGDVTLEPVYFIMSRAGSSSLYIQAVTMAHAGKYTCEATNEHGSALSEAFLTVVPFETSTKAETVTPIDATQSHGLKKDDFAVGPLNSFPMKLHSNTTEASIERNTSSFSAPDAPIILSPPQTHKPDAYNLIWRSGKDGGLPINAYFVKYRKLDDGVGLVGNWHTVRVPGSENELYLTELEPSSLYEVLMVARSAAGEGQPAMLTFRTSKERTSSSKNTQASSPPVGIPKHPVVPEGTNSNFGVVLTDPSRHSGVPEAPDRPTISTASETSVYVTWIPRANGGSPITAFKVEYKRMKNSDWLVAAEDIPPSKLSVEVRSLEPGSTYKFRVIAINHYGESFRSSASRPYQVAGFPNRFSNRPVAGPHITYTEAVSDTQIMLKWTYIPSSNNNTPIQGFYIYYRPTDSDNDSDYKRDVVEGSKQWHMIGYLQPETSYDIKMQCFNEGGESEFSNVMICETKVKRVPGASEYPTKDLSTPPNSFGGGGNVGPALGPARSSDMLYLIVGCVLGVMVLILMVFIAMCLWKNRQQNTIQKYDPPGYLYQGSDINGPVMEYTTLPGTNRINGSVHGNFISNGTLSNGCPHLHHKVPNGVNGIMNGTVNGGHYPGHNSLTRTHVEYEHPHHLVNSGGMYTALPQTDPLECVNCRNCRNNNRCFTKTKGTFSNGSLPVIPMVAPYQPDSLEMKPLSHMMVPMCLASTVPECGELPEECIKDKVVPASTQHPCCQENIKQINSDCTEGDNCLHSETENHVLSWSSLILPSLFKGQQSCEKTAWSNADVTVDNTSRDLRQSQET</sequence>
<dbReference type="CDD" id="cd00096">
    <property type="entry name" value="Ig"/>
    <property type="match status" value="1"/>
</dbReference>
<evidence type="ECO:0000256" key="11">
    <source>
        <dbReference type="SAM" id="MobiDB-lite"/>
    </source>
</evidence>
<proteinExistence type="predicted"/>
<dbReference type="InterPro" id="IPR003598">
    <property type="entry name" value="Ig_sub2"/>
</dbReference>
<organism evidence="15 16">
    <name type="scientific">Sarcophilus harrisii</name>
    <name type="common">Tasmanian devil</name>
    <name type="synonym">Sarcophilus laniarius</name>
    <dbReference type="NCBI Taxonomy" id="9305"/>
    <lineage>
        <taxon>Eukaryota</taxon>
        <taxon>Metazoa</taxon>
        <taxon>Chordata</taxon>
        <taxon>Craniata</taxon>
        <taxon>Vertebrata</taxon>
        <taxon>Euteleostomi</taxon>
        <taxon>Mammalia</taxon>
        <taxon>Metatheria</taxon>
        <taxon>Dasyuromorphia</taxon>
        <taxon>Dasyuridae</taxon>
        <taxon>Sarcophilus</taxon>
    </lineage>
</organism>
<dbReference type="Pfam" id="PF00041">
    <property type="entry name" value="fn3"/>
    <property type="match status" value="3"/>
</dbReference>
<dbReference type="PANTHER" id="PTHR44170:SF1">
    <property type="entry name" value="CELL ADHESION MOLECULE-RELATED_DOWN-REGULATED BY ONCOGENES"/>
    <property type="match status" value="1"/>
</dbReference>
<dbReference type="GeneID" id="100924736"/>
<dbReference type="FunFam" id="2.60.40.10:FF:000205">
    <property type="entry name" value="Cell adhesion associated, oncogene regulated"/>
    <property type="match status" value="1"/>
</dbReference>
<dbReference type="PROSITE" id="PS50835">
    <property type="entry name" value="IG_LIKE"/>
    <property type="match status" value="4"/>
</dbReference>
<accession>G3VPP5</accession>
<dbReference type="GO" id="GO:0007399">
    <property type="term" value="P:nervous system development"/>
    <property type="evidence" value="ECO:0007669"/>
    <property type="project" value="TreeGrafter"/>
</dbReference>
<evidence type="ECO:0000313" key="15">
    <source>
        <dbReference type="Ensembl" id="ENSSHAP00000005150.2"/>
    </source>
</evidence>
<dbReference type="PANTHER" id="PTHR44170">
    <property type="entry name" value="PROTEIN SIDEKICK"/>
    <property type="match status" value="1"/>
</dbReference>
<evidence type="ECO:0000256" key="5">
    <source>
        <dbReference type="ARBA" id="ARBA00022989"/>
    </source>
</evidence>
<evidence type="ECO:0000313" key="16">
    <source>
        <dbReference type="Proteomes" id="UP000007648"/>
    </source>
</evidence>
<dbReference type="GO" id="GO:0016020">
    <property type="term" value="C:membrane"/>
    <property type="evidence" value="ECO:0007669"/>
    <property type="project" value="UniProtKB-SubCell"/>
</dbReference>
<reference evidence="15" key="2">
    <citation type="submission" date="2025-08" db="UniProtKB">
        <authorList>
            <consortium name="Ensembl"/>
        </authorList>
    </citation>
    <scope>IDENTIFICATION</scope>
</reference>
<feature type="transmembrane region" description="Helical" evidence="12">
    <location>
        <begin position="873"/>
        <end position="898"/>
    </location>
</feature>
<feature type="domain" description="Fibronectin type-III" evidence="14">
    <location>
        <begin position="735"/>
        <end position="835"/>
    </location>
</feature>
<comment type="subcellular location">
    <subcellularLocation>
        <location evidence="1">Membrane</location>
        <topology evidence="1">Single-pass membrane protein</topology>
    </subcellularLocation>
</comment>
<dbReference type="SMART" id="SM00409">
    <property type="entry name" value="IG"/>
    <property type="match status" value="4"/>
</dbReference>
<dbReference type="Proteomes" id="UP000007648">
    <property type="component" value="Unassembled WGS sequence"/>
</dbReference>
<keyword evidence="9" id="KW-0393">Immunoglobulin domain</keyword>
<dbReference type="CDD" id="cd00063">
    <property type="entry name" value="FN3"/>
    <property type="match status" value="3"/>
</dbReference>
<dbReference type="SMART" id="SM00060">
    <property type="entry name" value="FN3"/>
    <property type="match status" value="3"/>
</dbReference>
<evidence type="ECO:0000256" key="12">
    <source>
        <dbReference type="SAM" id="Phobius"/>
    </source>
</evidence>
<reference evidence="15 16" key="1">
    <citation type="journal article" date="2011" name="Proc. Natl. Acad. Sci. U.S.A.">
        <title>Genetic diversity and population structure of the endangered marsupial Sarcophilus harrisii (Tasmanian devil).</title>
        <authorList>
            <person name="Miller W."/>
            <person name="Hayes V.M."/>
            <person name="Ratan A."/>
            <person name="Petersen D.C."/>
            <person name="Wittekindt N.E."/>
            <person name="Miller J."/>
            <person name="Walenz B."/>
            <person name="Knight J."/>
            <person name="Qi J."/>
            <person name="Zhao F."/>
            <person name="Wang Q."/>
            <person name="Bedoya-Reina O.C."/>
            <person name="Katiyar N."/>
            <person name="Tomsho L.P."/>
            <person name="Kasson L.M."/>
            <person name="Hardie R.A."/>
            <person name="Woodbridge P."/>
            <person name="Tindall E.A."/>
            <person name="Bertelsen M.F."/>
            <person name="Dixon D."/>
            <person name="Pyecroft S."/>
            <person name="Helgen K.M."/>
            <person name="Lesk A.M."/>
            <person name="Pringle T.H."/>
            <person name="Patterson N."/>
            <person name="Zhang Y."/>
            <person name="Kreiss A."/>
            <person name="Woods G.M."/>
            <person name="Jones M.E."/>
            <person name="Schuster S.C."/>
        </authorList>
    </citation>
    <scope>NUCLEOTIDE SEQUENCE [LARGE SCALE GENOMIC DNA]</scope>
</reference>
<protein>
    <recommendedName>
        <fullName evidence="10">Cell adhesion molecule-related/down-regulated by oncogenes</fullName>
    </recommendedName>
</protein>
<keyword evidence="3" id="KW-0732">Signal</keyword>
<keyword evidence="16" id="KW-1185">Reference proteome</keyword>
<evidence type="ECO:0000256" key="7">
    <source>
        <dbReference type="ARBA" id="ARBA00023157"/>
    </source>
</evidence>
<feature type="domain" description="Ig-like" evidence="13">
    <location>
        <begin position="225"/>
        <end position="307"/>
    </location>
</feature>
<dbReference type="SUPFAM" id="SSF49265">
    <property type="entry name" value="Fibronectin type III"/>
    <property type="match status" value="2"/>
</dbReference>
<dbReference type="InterPro" id="IPR036179">
    <property type="entry name" value="Ig-like_dom_sf"/>
</dbReference>
<keyword evidence="7" id="KW-1015">Disulfide bond</keyword>
<feature type="domain" description="Ig-like" evidence="13">
    <location>
        <begin position="119"/>
        <end position="204"/>
    </location>
</feature>
<evidence type="ECO:0000256" key="6">
    <source>
        <dbReference type="ARBA" id="ARBA00023136"/>
    </source>
</evidence>
<name>G3VPP5_SARHA</name>
<feature type="domain" description="Fibronectin type-III" evidence="14">
    <location>
        <begin position="485"/>
        <end position="586"/>
    </location>
</feature>
<dbReference type="Ensembl" id="ENSSHAT00000005201.2">
    <property type="protein sequence ID" value="ENSSHAP00000005150.2"/>
    <property type="gene ID" value="ENSSHAG00000004504.2"/>
</dbReference>
<keyword evidence="2 12" id="KW-0812">Transmembrane</keyword>
<dbReference type="SUPFAM" id="SSF48726">
    <property type="entry name" value="Immunoglobulin"/>
    <property type="match status" value="4"/>
</dbReference>
<dbReference type="STRING" id="9305.ENSSHAP00000005150"/>
<keyword evidence="4" id="KW-0677">Repeat</keyword>
<evidence type="ECO:0000256" key="9">
    <source>
        <dbReference type="ARBA" id="ARBA00023319"/>
    </source>
</evidence>
<dbReference type="FunFam" id="2.60.40.10:FF:001305">
    <property type="entry name" value="Cell adhesion molecule-related/down-regulated by oncogenes"/>
    <property type="match status" value="1"/>
</dbReference>
<feature type="domain" description="Ig-like" evidence="13">
    <location>
        <begin position="315"/>
        <end position="426"/>
    </location>
</feature>
<dbReference type="SMART" id="SM00408">
    <property type="entry name" value="IGc2"/>
    <property type="match status" value="4"/>
</dbReference>
<dbReference type="FunFam" id="2.60.40.10:FF:000352">
    <property type="entry name" value="Cell adhesion molecule-related/down-regulated by oncogenes"/>
    <property type="match status" value="1"/>
</dbReference>
<keyword evidence="6 12" id="KW-0472">Membrane</keyword>
<dbReference type="RefSeq" id="XP_031816792.1">
    <property type="nucleotide sequence ID" value="XM_031960932.1"/>
</dbReference>
<evidence type="ECO:0000256" key="1">
    <source>
        <dbReference type="ARBA" id="ARBA00004167"/>
    </source>
</evidence>
<dbReference type="GO" id="GO:0098609">
    <property type="term" value="P:cell-cell adhesion"/>
    <property type="evidence" value="ECO:0007669"/>
    <property type="project" value="TreeGrafter"/>
</dbReference>
<dbReference type="AlphaFoldDB" id="G3VPP5"/>
<evidence type="ECO:0000256" key="2">
    <source>
        <dbReference type="ARBA" id="ARBA00022692"/>
    </source>
</evidence>
<dbReference type="PROSITE" id="PS50853">
    <property type="entry name" value="FN3"/>
    <property type="match status" value="3"/>
</dbReference>
<keyword evidence="8" id="KW-0325">Glycoprotein</keyword>
<dbReference type="InterPro" id="IPR003599">
    <property type="entry name" value="Ig_sub"/>
</dbReference>
<dbReference type="InterPro" id="IPR003961">
    <property type="entry name" value="FN3_dom"/>
</dbReference>
<evidence type="ECO:0000259" key="13">
    <source>
        <dbReference type="PROSITE" id="PS50835"/>
    </source>
</evidence>
<evidence type="ECO:0000256" key="10">
    <source>
        <dbReference type="ARBA" id="ARBA00069893"/>
    </source>
</evidence>
<dbReference type="InterPro" id="IPR007110">
    <property type="entry name" value="Ig-like_dom"/>
</dbReference>
<dbReference type="Gene3D" id="2.60.40.10">
    <property type="entry name" value="Immunoglobulins"/>
    <property type="match status" value="7"/>
</dbReference>
<dbReference type="InterPro" id="IPR036116">
    <property type="entry name" value="FN3_sf"/>
</dbReference>
<dbReference type="InterPro" id="IPR013783">
    <property type="entry name" value="Ig-like_fold"/>
</dbReference>
<dbReference type="eggNOG" id="ENOG502QT4P">
    <property type="taxonomic scope" value="Eukaryota"/>
</dbReference>
<dbReference type="CTD" id="50937"/>
<feature type="domain" description="Ig-like" evidence="13">
    <location>
        <begin position="29"/>
        <end position="114"/>
    </location>
</feature>